<feature type="transmembrane region" description="Helical" evidence="1">
    <location>
        <begin position="46"/>
        <end position="69"/>
    </location>
</feature>
<protein>
    <submittedName>
        <fullName evidence="2">Uncharacterized protein</fullName>
    </submittedName>
</protein>
<sequence>MISHTVGFYSVKILAIFIISVMYFVTGSIFSLLLDQAIPNVDPKSLSSVVLMLETGVIFGIIGVIYYLNRMMLKYMPFFLDGFFGFRHILLHDMASGMIIGYILYAYQDKLIEMLKELRIRYQRIEQTIRNLF</sequence>
<keyword evidence="1" id="KW-0812">Transmembrane</keyword>
<proteinExistence type="predicted"/>
<feature type="transmembrane region" description="Helical" evidence="1">
    <location>
        <begin position="13"/>
        <end position="34"/>
    </location>
</feature>
<name>A0A6C0KRX6_9ZZZZ</name>
<dbReference type="EMBL" id="MN740971">
    <property type="protein sequence ID" value="QHU20722.1"/>
    <property type="molecule type" value="Genomic_DNA"/>
</dbReference>
<evidence type="ECO:0000313" key="2">
    <source>
        <dbReference type="EMBL" id="QHU20722.1"/>
    </source>
</evidence>
<keyword evidence="1" id="KW-0472">Membrane</keyword>
<organism evidence="2">
    <name type="scientific">viral metagenome</name>
    <dbReference type="NCBI Taxonomy" id="1070528"/>
    <lineage>
        <taxon>unclassified sequences</taxon>
        <taxon>metagenomes</taxon>
        <taxon>organismal metagenomes</taxon>
    </lineage>
</organism>
<evidence type="ECO:0000256" key="1">
    <source>
        <dbReference type="SAM" id="Phobius"/>
    </source>
</evidence>
<reference evidence="2" key="1">
    <citation type="journal article" date="2020" name="Nature">
        <title>Giant virus diversity and host interactions through global metagenomics.</title>
        <authorList>
            <person name="Schulz F."/>
            <person name="Roux S."/>
            <person name="Paez-Espino D."/>
            <person name="Jungbluth S."/>
            <person name="Walsh D.A."/>
            <person name="Denef V.J."/>
            <person name="McMahon K.D."/>
            <person name="Konstantinidis K.T."/>
            <person name="Eloe-Fadrosh E.A."/>
            <person name="Kyrpides N.C."/>
            <person name="Woyke T."/>
        </authorList>
    </citation>
    <scope>NUCLEOTIDE SEQUENCE</scope>
    <source>
        <strain evidence="2">GVMAG-S-3300013093-109</strain>
    </source>
</reference>
<keyword evidence="1" id="KW-1133">Transmembrane helix</keyword>
<feature type="transmembrane region" description="Helical" evidence="1">
    <location>
        <begin position="89"/>
        <end position="107"/>
    </location>
</feature>
<accession>A0A6C0KRX6</accession>
<dbReference type="AlphaFoldDB" id="A0A6C0KRX6"/>